<sequence>MSRAKESVITADWPLAHEADGVIRSIDTENGIEIAFDCQNFGPKEVMVSVIDDKLDIHCRHEKADGASTLKREFARTYVIPKSLNCKSVKHQLNKNGELVVTIDRI</sequence>
<accession>A0AC35TGK1</accession>
<evidence type="ECO:0000313" key="1">
    <source>
        <dbReference type="Proteomes" id="UP000095286"/>
    </source>
</evidence>
<proteinExistence type="predicted"/>
<protein>
    <submittedName>
        <fullName evidence="2">SHSP domain-containing protein</fullName>
    </submittedName>
</protein>
<dbReference type="Proteomes" id="UP000095286">
    <property type="component" value="Unplaced"/>
</dbReference>
<dbReference type="WBParaSite" id="RSKR_0000027400.1">
    <property type="protein sequence ID" value="RSKR_0000027400.1"/>
    <property type="gene ID" value="RSKR_0000027400"/>
</dbReference>
<reference evidence="2" key="1">
    <citation type="submission" date="2016-11" db="UniProtKB">
        <authorList>
            <consortium name="WormBaseParasite"/>
        </authorList>
    </citation>
    <scope>IDENTIFICATION</scope>
    <source>
        <strain evidence="2">KR3021</strain>
    </source>
</reference>
<organism evidence="1 2">
    <name type="scientific">Rhabditophanes sp. KR3021</name>
    <dbReference type="NCBI Taxonomy" id="114890"/>
    <lineage>
        <taxon>Eukaryota</taxon>
        <taxon>Metazoa</taxon>
        <taxon>Ecdysozoa</taxon>
        <taxon>Nematoda</taxon>
        <taxon>Chromadorea</taxon>
        <taxon>Rhabditida</taxon>
        <taxon>Tylenchina</taxon>
        <taxon>Panagrolaimomorpha</taxon>
        <taxon>Strongyloidoidea</taxon>
        <taxon>Alloionematidae</taxon>
        <taxon>Rhabditophanes</taxon>
    </lineage>
</organism>
<evidence type="ECO:0000313" key="2">
    <source>
        <dbReference type="WBParaSite" id="RSKR_0000027400.1"/>
    </source>
</evidence>
<name>A0AC35TGK1_9BILA</name>